<sequence>MDGKGCWRDNAFIERLWKSVIKAYDSVSIAKASLGAYLNFYNIRRPHQSFDGKTPDAIYFASLPQESIAA</sequence>
<evidence type="ECO:0000313" key="3">
    <source>
        <dbReference type="Proteomes" id="UP000742786"/>
    </source>
</evidence>
<keyword evidence="3" id="KW-1185">Reference proteome</keyword>
<dbReference type="GO" id="GO:0015074">
    <property type="term" value="P:DNA integration"/>
    <property type="evidence" value="ECO:0007669"/>
    <property type="project" value="InterPro"/>
</dbReference>
<dbReference type="AlphaFoldDB" id="A0A916N881"/>
<feature type="domain" description="Integrase catalytic" evidence="1">
    <location>
        <begin position="9"/>
        <end position="55"/>
    </location>
</feature>
<name>A0A916N881_9PROT</name>
<evidence type="ECO:0000259" key="1">
    <source>
        <dbReference type="Pfam" id="PF13683"/>
    </source>
</evidence>
<evidence type="ECO:0000313" key="2">
    <source>
        <dbReference type="EMBL" id="CAG4882276.1"/>
    </source>
</evidence>
<dbReference type="InterPro" id="IPR012337">
    <property type="entry name" value="RNaseH-like_sf"/>
</dbReference>
<dbReference type="EMBL" id="CAJQUM010000001">
    <property type="protein sequence ID" value="CAG4882276.1"/>
    <property type="molecule type" value="Genomic_DNA"/>
</dbReference>
<accession>A0A916N881</accession>
<dbReference type="InterPro" id="IPR001584">
    <property type="entry name" value="Integrase_cat-core"/>
</dbReference>
<dbReference type="SUPFAM" id="SSF53098">
    <property type="entry name" value="Ribonuclease H-like"/>
    <property type="match status" value="1"/>
</dbReference>
<reference evidence="2" key="1">
    <citation type="submission" date="2021-04" db="EMBL/GenBank/DDBJ databases">
        <authorList>
            <person name="Hornung B."/>
        </authorList>
    </citation>
    <scope>NUCLEOTIDE SEQUENCE</scope>
    <source>
        <strain evidence="2">G5G6</strain>
    </source>
</reference>
<gene>
    <name evidence="2" type="ORF">GTOL_10158</name>
</gene>
<proteinExistence type="predicted"/>
<comment type="caution">
    <text evidence="2">The sequence shown here is derived from an EMBL/GenBank/DDBJ whole genome shotgun (WGS) entry which is preliminary data.</text>
</comment>
<dbReference type="Pfam" id="PF13683">
    <property type="entry name" value="rve_3"/>
    <property type="match status" value="1"/>
</dbReference>
<protein>
    <recommendedName>
        <fullName evidence="1">Integrase catalytic domain-containing protein</fullName>
    </recommendedName>
</protein>
<organism evidence="2 3">
    <name type="scientific">Georgfuchsia toluolica</name>
    <dbReference type="NCBI Taxonomy" id="424218"/>
    <lineage>
        <taxon>Bacteria</taxon>
        <taxon>Pseudomonadati</taxon>
        <taxon>Pseudomonadota</taxon>
        <taxon>Betaproteobacteria</taxon>
        <taxon>Nitrosomonadales</taxon>
        <taxon>Sterolibacteriaceae</taxon>
        <taxon>Georgfuchsia</taxon>
    </lineage>
</organism>
<dbReference type="Proteomes" id="UP000742786">
    <property type="component" value="Unassembled WGS sequence"/>
</dbReference>